<keyword evidence="3" id="KW-1185">Reference proteome</keyword>
<evidence type="ECO:0000313" key="3">
    <source>
        <dbReference type="Proteomes" id="UP001152622"/>
    </source>
</evidence>
<keyword evidence="1" id="KW-0472">Membrane</keyword>
<proteinExistence type="predicted"/>
<dbReference type="Proteomes" id="UP001152622">
    <property type="component" value="Chromosome 12"/>
</dbReference>
<feature type="transmembrane region" description="Helical" evidence="1">
    <location>
        <begin position="12"/>
        <end position="30"/>
    </location>
</feature>
<name>A0A9Q1EU58_SYNKA</name>
<keyword evidence="1" id="KW-1133">Transmembrane helix</keyword>
<evidence type="ECO:0000313" key="2">
    <source>
        <dbReference type="EMBL" id="KAJ8345049.1"/>
    </source>
</evidence>
<evidence type="ECO:0000256" key="1">
    <source>
        <dbReference type="SAM" id="Phobius"/>
    </source>
</evidence>
<protein>
    <submittedName>
        <fullName evidence="2">Uncharacterized protein</fullName>
    </submittedName>
</protein>
<keyword evidence="1" id="KW-0812">Transmembrane</keyword>
<sequence>MYGSVRPCPLPLGALTIPCSSLFAVCCFVVHKRCHEFVTFTCPGADKGPASDAPRCSLPCSFPHMYALHNLAPQCRRGETKAGQARSGQRVGRDLVRSVAVATRTHPDPSPPLPGFCIS</sequence>
<dbReference type="Gene3D" id="3.30.60.20">
    <property type="match status" value="1"/>
</dbReference>
<accession>A0A9Q1EU58</accession>
<dbReference type="EMBL" id="JAINUF010000012">
    <property type="protein sequence ID" value="KAJ8345049.1"/>
    <property type="molecule type" value="Genomic_DNA"/>
</dbReference>
<dbReference type="OrthoDB" id="10068655at2759"/>
<gene>
    <name evidence="2" type="ORF">SKAU_G00292420</name>
</gene>
<comment type="caution">
    <text evidence="2">The sequence shown here is derived from an EMBL/GenBank/DDBJ whole genome shotgun (WGS) entry which is preliminary data.</text>
</comment>
<dbReference type="AlphaFoldDB" id="A0A9Q1EU58"/>
<organism evidence="2 3">
    <name type="scientific">Synaphobranchus kaupii</name>
    <name type="common">Kaup's arrowtooth eel</name>
    <dbReference type="NCBI Taxonomy" id="118154"/>
    <lineage>
        <taxon>Eukaryota</taxon>
        <taxon>Metazoa</taxon>
        <taxon>Chordata</taxon>
        <taxon>Craniata</taxon>
        <taxon>Vertebrata</taxon>
        <taxon>Euteleostomi</taxon>
        <taxon>Actinopterygii</taxon>
        <taxon>Neopterygii</taxon>
        <taxon>Teleostei</taxon>
        <taxon>Anguilliformes</taxon>
        <taxon>Synaphobranchidae</taxon>
        <taxon>Synaphobranchus</taxon>
    </lineage>
</organism>
<reference evidence="2" key="1">
    <citation type="journal article" date="2023" name="Science">
        <title>Genome structures resolve the early diversification of teleost fishes.</title>
        <authorList>
            <person name="Parey E."/>
            <person name="Louis A."/>
            <person name="Montfort J."/>
            <person name="Bouchez O."/>
            <person name="Roques C."/>
            <person name="Iampietro C."/>
            <person name="Lluch J."/>
            <person name="Castinel A."/>
            <person name="Donnadieu C."/>
            <person name="Desvignes T."/>
            <person name="Floi Bucao C."/>
            <person name="Jouanno E."/>
            <person name="Wen M."/>
            <person name="Mejri S."/>
            <person name="Dirks R."/>
            <person name="Jansen H."/>
            <person name="Henkel C."/>
            <person name="Chen W.J."/>
            <person name="Zahm M."/>
            <person name="Cabau C."/>
            <person name="Klopp C."/>
            <person name="Thompson A.W."/>
            <person name="Robinson-Rechavi M."/>
            <person name="Braasch I."/>
            <person name="Lecointre G."/>
            <person name="Bobe J."/>
            <person name="Postlethwait J.H."/>
            <person name="Berthelot C."/>
            <person name="Roest Crollius H."/>
            <person name="Guiguen Y."/>
        </authorList>
    </citation>
    <scope>NUCLEOTIDE SEQUENCE</scope>
    <source>
        <strain evidence="2">WJC10195</strain>
    </source>
</reference>